<dbReference type="EMBL" id="FOBW01000010">
    <property type="protein sequence ID" value="SEN24364.1"/>
    <property type="molecule type" value="Genomic_DNA"/>
</dbReference>
<feature type="domain" description="Rad50/SbcC-type AAA" evidence="5">
    <location>
        <begin position="5"/>
        <end position="260"/>
    </location>
</feature>
<evidence type="ECO:0000256" key="1">
    <source>
        <dbReference type="ARBA" id="ARBA00006930"/>
    </source>
</evidence>
<proteinExistence type="inferred from homology"/>
<accession>A0A1H8EYX9</accession>
<keyword evidence="6" id="KW-0540">Nuclease</keyword>
<sequence>MKPLKLTIQAFGPYAGTEVIDFTSLENRTMFVVSGKTGSGKTTIFDGISYAIYGKASGEDRNGSDLRSQFAKDDLLTEISLDFSLRQKKYRIIRSPQQEKKKERGDGYTTVGAKAELYLIEGDDTPKLLAANVRDVDEKIKEIMIIDSNQFRQILMIPQGEFRKLLTSDSKDKEVILQRLFHTEIYKKVEERLKEEATELKKHVEAQAEERGSTLKRAHWFEHEELKEYIEAGSTNDALMIPLIKEEITAMTSKLETLNKERTDKQQERDMLQQKTFEAEAVLKQLHAMEELRQKKINLEGQQTSFEAKQREAQLAKKAALLESQEELCHRLKKDADQLESYFNESSAKISKLTETLKLREQELELQTSKEPERKAAQEELSRLEHIREDVKAYAGLKQETEQVSQSLSTVVKQMDQAEKSLLVAEDKLKNLQIEKEEIERAQLESLENERTMEKLEQELDKLKKYESHLNSVKLAQKDAGNRSSEYEKAEARLLDAKTLVQELEQTWLHSQASILARNLHHGEECPVCGSEHHPKLAVADNGFIPTEQDLKAAREQVTQLEKEKTKFEKSYYETDSNLRTLIKSGEELLLEIKKIHPDFDPTKLMDSILTIESRQAQFVLVQRQHSIKLKKLPVVKQEVVNLEKMKIDLQEKNKYLAENHRNLTIQYTEKNTTLNRMTESIPENLRSWQAFVQQYDRAVNRQEELLRQLESTQQQFQAAKDSLDKETTRAEEAEKRLQETKEKLAKERDLFRETMNKQGFDTYPDYHQAKRTDIKIEAIESEVRKYHEELRSVTDRLEEYSMLLKDVKKPDIEGLRAALNQVDERISIIQEDYQNLYIKKRENEQIILDVESINERIKTLEERYKLIGHLYEISKGQNTYRITFERFVLAAFLDDILAEANVRLAKMTSGRYRLLRKTDRSKGNVQSGLELLVFDQYTSQERHVKTLSGGESFKAALSLALGLADVVQNYSGGVSLETMFIDEGFGTLDPESLDQAIETLIDIQSSGRLVGIISHVPELKERIDARLEVIATQSGSKTEFYFLNG</sequence>
<dbReference type="Proteomes" id="UP000198553">
    <property type="component" value="Unassembled WGS sequence"/>
</dbReference>
<evidence type="ECO:0000256" key="4">
    <source>
        <dbReference type="SAM" id="Coils"/>
    </source>
</evidence>
<feature type="coiled-coil region" evidence="4">
    <location>
        <begin position="248"/>
        <end position="342"/>
    </location>
</feature>
<organism evidence="6 7">
    <name type="scientific">Mesobacillus persicus</name>
    <dbReference type="NCBI Taxonomy" id="930146"/>
    <lineage>
        <taxon>Bacteria</taxon>
        <taxon>Bacillati</taxon>
        <taxon>Bacillota</taxon>
        <taxon>Bacilli</taxon>
        <taxon>Bacillales</taxon>
        <taxon>Bacillaceae</taxon>
        <taxon>Mesobacillus</taxon>
    </lineage>
</organism>
<dbReference type="Pfam" id="PF13476">
    <property type="entry name" value="AAA_23"/>
    <property type="match status" value="1"/>
</dbReference>
<keyword evidence="4" id="KW-0175">Coiled coil</keyword>
<dbReference type="InterPro" id="IPR027417">
    <property type="entry name" value="P-loop_NTPase"/>
</dbReference>
<keyword evidence="7" id="KW-1185">Reference proteome</keyword>
<dbReference type="Pfam" id="PF13558">
    <property type="entry name" value="SbcC_Walker_B"/>
    <property type="match status" value="1"/>
</dbReference>
<evidence type="ECO:0000313" key="6">
    <source>
        <dbReference type="EMBL" id="SEN24364.1"/>
    </source>
</evidence>
<dbReference type="RefSeq" id="WP_090747265.1">
    <property type="nucleotide sequence ID" value="NZ_FOBW01000010.1"/>
</dbReference>
<dbReference type="SUPFAM" id="SSF52540">
    <property type="entry name" value="P-loop containing nucleoside triphosphate hydrolases"/>
    <property type="match status" value="2"/>
</dbReference>
<dbReference type="PANTHER" id="PTHR32114:SF2">
    <property type="entry name" value="ABC TRANSPORTER ABCH.3"/>
    <property type="match status" value="1"/>
</dbReference>
<dbReference type="Gene3D" id="3.40.50.300">
    <property type="entry name" value="P-loop containing nucleotide triphosphate hydrolases"/>
    <property type="match status" value="2"/>
</dbReference>
<keyword evidence="6" id="KW-0378">Hydrolase</keyword>
<dbReference type="STRING" id="930146.SAMN05192533_110147"/>
<evidence type="ECO:0000313" key="7">
    <source>
        <dbReference type="Proteomes" id="UP000198553"/>
    </source>
</evidence>
<dbReference type="GO" id="GO:0004527">
    <property type="term" value="F:exonuclease activity"/>
    <property type="evidence" value="ECO:0007669"/>
    <property type="project" value="UniProtKB-KW"/>
</dbReference>
<keyword evidence="6" id="KW-0269">Exonuclease</keyword>
<evidence type="ECO:0000256" key="2">
    <source>
        <dbReference type="ARBA" id="ARBA00011322"/>
    </source>
</evidence>
<dbReference type="AlphaFoldDB" id="A0A1H8EYX9"/>
<name>A0A1H8EYX9_9BACI</name>
<gene>
    <name evidence="6" type="ORF">SAMN05192533_110147</name>
</gene>
<dbReference type="OrthoDB" id="9795626at2"/>
<feature type="coiled-coil region" evidence="4">
    <location>
        <begin position="693"/>
        <end position="864"/>
    </location>
</feature>
<reference evidence="7" key="1">
    <citation type="submission" date="2016-10" db="EMBL/GenBank/DDBJ databases">
        <authorList>
            <person name="Varghese N."/>
            <person name="Submissions S."/>
        </authorList>
    </citation>
    <scope>NUCLEOTIDE SEQUENCE [LARGE SCALE GENOMIC DNA]</scope>
    <source>
        <strain evidence="7">B48,IBRC-M 10115,DSM 25386,CECT 8001</strain>
    </source>
</reference>
<evidence type="ECO:0000259" key="5">
    <source>
        <dbReference type="Pfam" id="PF13476"/>
    </source>
</evidence>
<dbReference type="PANTHER" id="PTHR32114">
    <property type="entry name" value="ABC TRANSPORTER ABCH.3"/>
    <property type="match status" value="1"/>
</dbReference>
<comment type="subunit">
    <text evidence="2">Heterodimer of SbcC and SbcD.</text>
</comment>
<dbReference type="InterPro" id="IPR038729">
    <property type="entry name" value="Rad50/SbcC_AAA"/>
</dbReference>
<comment type="similarity">
    <text evidence="1">Belongs to the SMC family. SbcC subfamily.</text>
</comment>
<dbReference type="GO" id="GO:0016887">
    <property type="term" value="F:ATP hydrolysis activity"/>
    <property type="evidence" value="ECO:0007669"/>
    <property type="project" value="InterPro"/>
</dbReference>
<protein>
    <recommendedName>
        <fullName evidence="3">Nuclease SbcCD subunit C</fullName>
    </recommendedName>
</protein>
<dbReference type="GO" id="GO:0006302">
    <property type="term" value="P:double-strand break repair"/>
    <property type="evidence" value="ECO:0007669"/>
    <property type="project" value="InterPro"/>
</dbReference>
<feature type="coiled-coil region" evidence="4">
    <location>
        <begin position="415"/>
        <end position="507"/>
    </location>
</feature>
<evidence type="ECO:0000256" key="3">
    <source>
        <dbReference type="ARBA" id="ARBA00013368"/>
    </source>
</evidence>